<dbReference type="InterPro" id="IPR029063">
    <property type="entry name" value="SAM-dependent_MTases_sf"/>
</dbReference>
<dbReference type="InterPro" id="IPR054170">
    <property type="entry name" value="RlmL_1st"/>
</dbReference>
<keyword evidence="2 5" id="KW-0808">Transferase</keyword>
<comment type="caution">
    <text evidence="5">The sequence shown here is derived from an EMBL/GenBank/DDBJ whole genome shotgun (WGS) entry which is preliminary data.</text>
</comment>
<reference evidence="5 6" key="1">
    <citation type="submission" date="2019-03" db="EMBL/GenBank/DDBJ databases">
        <title>Primorskyibacter sp. SS33 isolated from sediments.</title>
        <authorList>
            <person name="Xunke S."/>
        </authorList>
    </citation>
    <scope>NUCLEOTIDE SEQUENCE [LARGE SCALE GENOMIC DNA]</scope>
    <source>
        <strain evidence="5 6">SS33</strain>
    </source>
</reference>
<dbReference type="Gene3D" id="3.40.50.150">
    <property type="entry name" value="Vaccinia Virus protein VP39"/>
    <property type="match status" value="1"/>
</dbReference>
<dbReference type="Gene3D" id="3.30.2130.30">
    <property type="match status" value="1"/>
</dbReference>
<evidence type="ECO:0000256" key="1">
    <source>
        <dbReference type="ARBA" id="ARBA00022603"/>
    </source>
</evidence>
<evidence type="ECO:0000313" key="6">
    <source>
        <dbReference type="Proteomes" id="UP000295701"/>
    </source>
</evidence>
<dbReference type="GO" id="GO:0003676">
    <property type="term" value="F:nucleic acid binding"/>
    <property type="evidence" value="ECO:0007669"/>
    <property type="project" value="InterPro"/>
</dbReference>
<keyword evidence="6" id="KW-1185">Reference proteome</keyword>
<dbReference type="InterPro" id="IPR053943">
    <property type="entry name" value="RlmKL-like_Mtase_CS"/>
</dbReference>
<dbReference type="PANTHER" id="PTHR47313">
    <property type="entry name" value="RIBOSOMAL RNA LARGE SUBUNIT METHYLTRANSFERASE K/L"/>
    <property type="match status" value="1"/>
</dbReference>
<gene>
    <name evidence="5" type="ORF">E2L08_02135</name>
</gene>
<keyword evidence="1 5" id="KW-0489">Methyltransferase</keyword>
<organism evidence="5 6">
    <name type="scientific">Palleronia sediminis</name>
    <dbReference type="NCBI Taxonomy" id="2547833"/>
    <lineage>
        <taxon>Bacteria</taxon>
        <taxon>Pseudomonadati</taxon>
        <taxon>Pseudomonadota</taxon>
        <taxon>Alphaproteobacteria</taxon>
        <taxon>Rhodobacterales</taxon>
        <taxon>Roseobacteraceae</taxon>
        <taxon>Palleronia</taxon>
    </lineage>
</organism>
<dbReference type="GO" id="GO:0070043">
    <property type="term" value="F:rRNA (guanine-N7-)-methyltransferase activity"/>
    <property type="evidence" value="ECO:0007669"/>
    <property type="project" value="TreeGrafter"/>
</dbReference>
<dbReference type="PANTHER" id="PTHR47313:SF1">
    <property type="entry name" value="RIBOSOMAL RNA LARGE SUBUNIT METHYLTRANSFERASE K_L"/>
    <property type="match status" value="1"/>
</dbReference>
<dbReference type="Pfam" id="PF01170">
    <property type="entry name" value="UPF0020"/>
    <property type="match status" value="1"/>
</dbReference>
<dbReference type="GO" id="GO:0008990">
    <property type="term" value="F:rRNA (guanine-N2-)-methyltransferase activity"/>
    <property type="evidence" value="ECO:0007669"/>
    <property type="project" value="TreeGrafter"/>
</dbReference>
<evidence type="ECO:0000256" key="2">
    <source>
        <dbReference type="ARBA" id="ARBA00022679"/>
    </source>
</evidence>
<evidence type="ECO:0000259" key="4">
    <source>
        <dbReference type="Pfam" id="PF22020"/>
    </source>
</evidence>
<dbReference type="PROSITE" id="PS00092">
    <property type="entry name" value="N6_MTASE"/>
    <property type="match status" value="1"/>
</dbReference>
<protein>
    <submittedName>
        <fullName evidence="5">Class I SAM-dependent RNA methyltransferase</fullName>
    </submittedName>
</protein>
<proteinExistence type="predicted"/>
<dbReference type="InterPro" id="IPR002052">
    <property type="entry name" value="DNA_methylase_N6_adenine_CS"/>
</dbReference>
<accession>A0A4V3BAV4</accession>
<dbReference type="InterPro" id="IPR000241">
    <property type="entry name" value="RlmKL-like_Mtase"/>
</dbReference>
<dbReference type="AlphaFoldDB" id="A0A4V3BAV4"/>
<name>A0A4V3BAV4_9RHOB</name>
<dbReference type="SUPFAM" id="SSF53335">
    <property type="entry name" value="S-adenosyl-L-methionine-dependent methyltransferases"/>
    <property type="match status" value="1"/>
</dbReference>
<dbReference type="EMBL" id="SNAA01000001">
    <property type="protein sequence ID" value="TDL84289.1"/>
    <property type="molecule type" value="Genomic_DNA"/>
</dbReference>
<sequence>MSDSFPLFLVCPPGLEPFLAAEARALGLPDPREVPGGVETQGGWPEIARANLWLRGATRVLLRLAEFRALHLAQLDKRARRVDWGAVLRPDIPVRVEASCHRSRIYHDRAAAGRVARAITETLGAPVAAEAAVVVKLRIDDDLATISLDTTGESLHKRGHKLDAGKAPLRETTAALLLGACGFDGTETVVDPMCGSGTIPIEAASIAAGLAPGRDRGFAFHDFAGFDADGWAATLTDLSPRPTDLRFHGSDRDSGAVARAAANATRAGVGDIAQFARAAISDAAPPEGPPGLLLTNPPYGARIGDRKLLFGLYGAFGDVLRARFRGWRVGFVTSDAGLARATGLDLREGPQFRHGGLSIRLYHARP</sequence>
<feature type="domain" description="RlmL ferredoxin-like" evidence="4">
    <location>
        <begin position="7"/>
        <end position="61"/>
    </location>
</feature>
<evidence type="ECO:0000313" key="5">
    <source>
        <dbReference type="EMBL" id="TDL84289.1"/>
    </source>
</evidence>
<dbReference type="CDD" id="cd11715">
    <property type="entry name" value="THUMP_AdoMetMT"/>
    <property type="match status" value="1"/>
</dbReference>
<dbReference type="Pfam" id="PF22020">
    <property type="entry name" value="RlmL_1st"/>
    <property type="match status" value="1"/>
</dbReference>
<dbReference type="Proteomes" id="UP000295701">
    <property type="component" value="Unassembled WGS sequence"/>
</dbReference>
<feature type="domain" description="Ribosomal RNA large subunit methyltransferase K/L-like methyltransferase" evidence="3">
    <location>
        <begin position="158"/>
        <end position="341"/>
    </location>
</feature>
<dbReference type="OrthoDB" id="9809404at2"/>
<dbReference type="PROSITE" id="PS01261">
    <property type="entry name" value="UPF0020"/>
    <property type="match status" value="1"/>
</dbReference>
<evidence type="ECO:0000259" key="3">
    <source>
        <dbReference type="Pfam" id="PF01170"/>
    </source>
</evidence>
<dbReference type="RefSeq" id="WP_133395388.1">
    <property type="nucleotide sequence ID" value="NZ_SNAA01000001.1"/>
</dbReference>